<dbReference type="InterPro" id="IPR018637">
    <property type="entry name" value="DUF2059"/>
</dbReference>
<evidence type="ECO:0000259" key="1">
    <source>
        <dbReference type="Pfam" id="PF09832"/>
    </source>
</evidence>
<dbReference type="Proteomes" id="UP000231644">
    <property type="component" value="Unassembled WGS sequence"/>
</dbReference>
<organism evidence="2 3">
    <name type="scientific">Pseudooceanicola nitratireducens</name>
    <dbReference type="NCBI Taxonomy" id="517719"/>
    <lineage>
        <taxon>Bacteria</taxon>
        <taxon>Pseudomonadati</taxon>
        <taxon>Pseudomonadota</taxon>
        <taxon>Alphaproteobacteria</taxon>
        <taxon>Rhodobacterales</taxon>
        <taxon>Paracoccaceae</taxon>
        <taxon>Pseudooceanicola</taxon>
    </lineage>
</organism>
<keyword evidence="3" id="KW-1185">Reference proteome</keyword>
<dbReference type="OrthoDB" id="7830101at2"/>
<accession>A0A1I1LKU6</accession>
<dbReference type="Pfam" id="PF09832">
    <property type="entry name" value="DUF2059"/>
    <property type="match status" value="1"/>
</dbReference>
<protein>
    <recommendedName>
        <fullName evidence="1">DUF2059 domain-containing protein</fullName>
    </recommendedName>
</protein>
<gene>
    <name evidence="2" type="ORF">SAMN05421762_2008</name>
</gene>
<dbReference type="EMBL" id="FOLX01000001">
    <property type="protein sequence ID" value="SFC73744.1"/>
    <property type="molecule type" value="Genomic_DNA"/>
</dbReference>
<evidence type="ECO:0000313" key="3">
    <source>
        <dbReference type="Proteomes" id="UP000231644"/>
    </source>
</evidence>
<dbReference type="AlphaFoldDB" id="A0A1I1LKU6"/>
<evidence type="ECO:0000313" key="2">
    <source>
        <dbReference type="EMBL" id="SFC73744.1"/>
    </source>
</evidence>
<sequence>MSAGPSKGAVLIPFFRPLRAVAGVLLAVCVTLVIATSASAADRDRLRAFLTVTGFDVALESIKLSAEDAPRMLGLEAQDFGAAWTLMAGDVFDVKDMQADAMTILGQTLSDEALSHAADFYASDLGQRLVEAENASHMRDGDEKRGEGGELLAELQDTDPERIVILQRMMDAIGSDEQSLRAANELEIRFLMAAQQAGVIMLRVDEEGLRAAQAERADEVIESMRLSGMAGSAATYRDFSNEDLEAYTEALEHPLMQEVYELMNAVQYEIMANRFEEVADRLGRMSPGQEL</sequence>
<dbReference type="STRING" id="517719.SAMN05421762_2008"/>
<name>A0A1I1LKU6_9RHOB</name>
<proteinExistence type="predicted"/>
<reference evidence="2 3" key="1">
    <citation type="submission" date="2016-10" db="EMBL/GenBank/DDBJ databases">
        <authorList>
            <person name="de Groot N.N."/>
        </authorList>
    </citation>
    <scope>NUCLEOTIDE SEQUENCE [LARGE SCALE GENOMIC DNA]</scope>
    <source>
        <strain evidence="2 3">DSM 29619</strain>
    </source>
</reference>
<feature type="domain" description="DUF2059" evidence="1">
    <location>
        <begin position="96"/>
        <end position="139"/>
    </location>
</feature>